<comment type="subunit">
    <text evidence="2">Homodimer. Interacts with LigD.</text>
</comment>
<dbReference type="RefSeq" id="WP_105009299.1">
    <property type="nucleotide sequence ID" value="NZ_CP025014.1"/>
</dbReference>
<dbReference type="PIRSF" id="PIRSF006493">
    <property type="entry name" value="Prok_Ku"/>
    <property type="match status" value="1"/>
</dbReference>
<feature type="region of interest" description="Disordered" evidence="3">
    <location>
        <begin position="232"/>
        <end position="252"/>
    </location>
</feature>
<dbReference type="InterPro" id="IPR009187">
    <property type="entry name" value="Prok_Ku"/>
</dbReference>
<gene>
    <name evidence="2 5" type="primary">ku</name>
    <name evidence="5" type="ORF">CUJ84_pRLN2000128</name>
</gene>
<dbReference type="GO" id="GO:0003690">
    <property type="term" value="F:double-stranded DNA binding"/>
    <property type="evidence" value="ECO:0007669"/>
    <property type="project" value="UniProtKB-UniRule"/>
</dbReference>
<dbReference type="HAMAP" id="MF_01875">
    <property type="entry name" value="Prokaryotic_Ku"/>
    <property type="match status" value="1"/>
</dbReference>
<evidence type="ECO:0000259" key="4">
    <source>
        <dbReference type="SMART" id="SM00559"/>
    </source>
</evidence>
<comment type="function">
    <text evidence="2">With LigD forms a non-homologous end joining (NHEJ) DNA repair enzyme, which repairs dsDNA breaks with reduced fidelity. Binds linear dsDNA with 5'- and 3'- overhangs but not closed circular dsDNA nor ssDNA. Recruits and stimulates the ligase activity of LigD.</text>
</comment>
<dbReference type="PANTHER" id="PTHR41251">
    <property type="entry name" value="NON-HOMOLOGOUS END JOINING PROTEIN KU"/>
    <property type="match status" value="1"/>
</dbReference>
<comment type="similarity">
    <text evidence="2">Belongs to the prokaryotic Ku family.</text>
</comment>
<dbReference type="InterPro" id="IPR016194">
    <property type="entry name" value="SPOC-like_C_dom_sf"/>
</dbReference>
<sequence>MAPRRPYWKGYLKLSLVTCPVAMSPAISESEKVRFHTLNKETGNRVLSRYVDSVTGKPVKDENEAKGYERGENDYVLLTDEDLESIDLETVRTIDVEKFVPRESIEWIYLETPHYLVPNDKIGNEAFAVIRDAMKAENVLGVSRVVIGRRERAVVLEPRDKGIVVWTLRFGDEVRPEEEYFQGIEKKADTSTVAAITQMIKRRMDEWSPSMVSDPIQESLLKLIATKKKALEPSKSSKAAKGQKDDAAKPSNVISIMDALKKSVEADLKGRKKAGR</sequence>
<keyword evidence="1 2" id="KW-0238">DNA-binding</keyword>
<accession>A0A2K9ZEJ1</accession>
<reference evidence="5 6" key="1">
    <citation type="submission" date="2017-11" db="EMBL/GenBank/DDBJ databases">
        <title>Complete genome of Rhizobium leguminosarum Norway, an ineffective micro-symbiont.</title>
        <authorList>
            <person name="Hoffrichter A."/>
            <person name="Liang J."/>
            <person name="Brachmann A."/>
            <person name="Marin M."/>
        </authorList>
    </citation>
    <scope>NUCLEOTIDE SEQUENCE [LARGE SCALE GENOMIC DNA]</scope>
    <source>
        <strain evidence="5 6">Norway</strain>
        <plasmid evidence="6">Plasmid prln2</plasmid>
    </source>
</reference>
<evidence type="ECO:0000256" key="3">
    <source>
        <dbReference type="SAM" id="MobiDB-lite"/>
    </source>
</evidence>
<geneLocation type="plasmid" evidence="6">
    <name>prln2</name>
</geneLocation>
<keyword evidence="2" id="KW-0234">DNA repair</keyword>
<dbReference type="GO" id="GO:0006310">
    <property type="term" value="P:DNA recombination"/>
    <property type="evidence" value="ECO:0007669"/>
    <property type="project" value="UniProtKB-KW"/>
</dbReference>
<organism evidence="5 6">
    <name type="scientific">Rhizobium leguminosarum</name>
    <dbReference type="NCBI Taxonomy" id="384"/>
    <lineage>
        <taxon>Bacteria</taxon>
        <taxon>Pseudomonadati</taxon>
        <taxon>Pseudomonadota</taxon>
        <taxon>Alphaproteobacteria</taxon>
        <taxon>Hyphomicrobiales</taxon>
        <taxon>Rhizobiaceae</taxon>
        <taxon>Rhizobium/Agrobacterium group</taxon>
        <taxon>Rhizobium</taxon>
    </lineage>
</organism>
<dbReference type="InterPro" id="IPR006164">
    <property type="entry name" value="DNA_bd_Ku70/Ku80"/>
</dbReference>
<protein>
    <recommendedName>
        <fullName evidence="2">Non-homologous end joining protein Ku</fullName>
    </recommendedName>
</protein>
<evidence type="ECO:0000256" key="1">
    <source>
        <dbReference type="ARBA" id="ARBA00023125"/>
    </source>
</evidence>
<evidence type="ECO:0000313" key="6">
    <source>
        <dbReference type="Proteomes" id="UP000238523"/>
    </source>
</evidence>
<dbReference type="SUPFAM" id="SSF100939">
    <property type="entry name" value="SPOC domain-like"/>
    <property type="match status" value="1"/>
</dbReference>
<name>A0A2K9ZEJ1_RHILE</name>
<keyword evidence="5" id="KW-0614">Plasmid</keyword>
<dbReference type="SMART" id="SM00559">
    <property type="entry name" value="Ku78"/>
    <property type="match status" value="1"/>
</dbReference>
<dbReference type="EMBL" id="CP025014">
    <property type="protein sequence ID" value="AUW46673.1"/>
    <property type="molecule type" value="Genomic_DNA"/>
</dbReference>
<proteinExistence type="inferred from homology"/>
<feature type="domain" description="Ku" evidence="4">
    <location>
        <begin position="56"/>
        <end position="189"/>
    </location>
</feature>
<evidence type="ECO:0000256" key="2">
    <source>
        <dbReference type="HAMAP-Rule" id="MF_01875"/>
    </source>
</evidence>
<keyword evidence="2" id="KW-0227">DNA damage</keyword>
<evidence type="ECO:0000313" key="5">
    <source>
        <dbReference type="EMBL" id="AUW46673.1"/>
    </source>
</evidence>
<dbReference type="Proteomes" id="UP000238523">
    <property type="component" value="Plasmid pRLN2"/>
</dbReference>
<dbReference type="Gene3D" id="2.40.290.10">
    <property type="match status" value="1"/>
</dbReference>
<keyword evidence="2" id="KW-0233">DNA recombination</keyword>
<dbReference type="NCBIfam" id="TIGR02772">
    <property type="entry name" value="Ku_bact"/>
    <property type="match status" value="1"/>
</dbReference>
<dbReference type="Pfam" id="PF02735">
    <property type="entry name" value="Ku"/>
    <property type="match status" value="1"/>
</dbReference>
<dbReference type="PANTHER" id="PTHR41251:SF1">
    <property type="entry name" value="NON-HOMOLOGOUS END JOINING PROTEIN KU"/>
    <property type="match status" value="1"/>
</dbReference>
<dbReference type="AlphaFoldDB" id="A0A2K9ZEJ1"/>
<dbReference type="GO" id="GO:0006303">
    <property type="term" value="P:double-strand break repair via nonhomologous end joining"/>
    <property type="evidence" value="ECO:0007669"/>
    <property type="project" value="UniProtKB-UniRule"/>
</dbReference>